<dbReference type="InterPro" id="IPR004752">
    <property type="entry name" value="AmpG_permease/AT-1"/>
</dbReference>
<organism evidence="7 8">
    <name type="scientific">Malassezia equina</name>
    <dbReference type="NCBI Taxonomy" id="1381935"/>
    <lineage>
        <taxon>Eukaryota</taxon>
        <taxon>Fungi</taxon>
        <taxon>Dikarya</taxon>
        <taxon>Basidiomycota</taxon>
        <taxon>Ustilaginomycotina</taxon>
        <taxon>Malasseziomycetes</taxon>
        <taxon>Malasseziales</taxon>
        <taxon>Malasseziaceae</taxon>
        <taxon>Malassezia</taxon>
    </lineage>
</organism>
<dbReference type="PANTHER" id="PTHR12778">
    <property type="entry name" value="SOLUTE CARRIER FAMILY 33 ACETYL-COA TRANSPORTER -RELATED"/>
    <property type="match status" value="1"/>
</dbReference>
<reference evidence="7" key="1">
    <citation type="submission" date="2023-03" db="EMBL/GenBank/DDBJ databases">
        <title>Mating type loci evolution in Malassezia.</title>
        <authorList>
            <person name="Coelho M.A."/>
        </authorList>
    </citation>
    <scope>NUCLEOTIDE SEQUENCE</scope>
    <source>
        <strain evidence="7">CBS 12830</strain>
    </source>
</reference>
<dbReference type="FunFam" id="1.20.1250.20:FF:000289">
    <property type="entry name" value="Acetyl-coenzyme A transporter 1"/>
    <property type="match status" value="1"/>
</dbReference>
<accession>A0AAF0E8H8</accession>
<keyword evidence="2 6" id="KW-0812">Transmembrane</keyword>
<feature type="transmembrane region" description="Helical" evidence="6">
    <location>
        <begin position="488"/>
        <end position="508"/>
    </location>
</feature>
<proteinExistence type="predicted"/>
<keyword evidence="4 6" id="KW-0472">Membrane</keyword>
<keyword evidence="3 6" id="KW-1133">Transmembrane helix</keyword>
<evidence type="ECO:0000313" key="7">
    <source>
        <dbReference type="EMBL" id="WFD21717.1"/>
    </source>
</evidence>
<feature type="transmembrane region" description="Helical" evidence="6">
    <location>
        <begin position="338"/>
        <end position="358"/>
    </location>
</feature>
<dbReference type="AlphaFoldDB" id="A0AAF0E8H8"/>
<evidence type="ECO:0000256" key="1">
    <source>
        <dbReference type="ARBA" id="ARBA00004141"/>
    </source>
</evidence>
<dbReference type="Gene3D" id="1.20.1250.20">
    <property type="entry name" value="MFS general substrate transporter like domains"/>
    <property type="match status" value="1"/>
</dbReference>
<feature type="transmembrane region" description="Helical" evidence="6">
    <location>
        <begin position="141"/>
        <end position="161"/>
    </location>
</feature>
<dbReference type="Pfam" id="PF13000">
    <property type="entry name" value="Acatn"/>
    <property type="match status" value="3"/>
</dbReference>
<evidence type="ECO:0000256" key="3">
    <source>
        <dbReference type="ARBA" id="ARBA00022989"/>
    </source>
</evidence>
<dbReference type="PANTHER" id="PTHR12778:SF9">
    <property type="entry name" value="ACETYL-COENZYME A TRANSPORTER 1"/>
    <property type="match status" value="1"/>
</dbReference>
<keyword evidence="8" id="KW-1185">Reference proteome</keyword>
<dbReference type="GO" id="GO:0035348">
    <property type="term" value="P:acetyl-CoA transmembrane transport"/>
    <property type="evidence" value="ECO:0007669"/>
    <property type="project" value="InterPro"/>
</dbReference>
<dbReference type="InterPro" id="IPR024371">
    <property type="entry name" value="AcetylCoA_trans_1-like"/>
</dbReference>
<feature type="transmembrane region" description="Helical" evidence="6">
    <location>
        <begin position="370"/>
        <end position="395"/>
    </location>
</feature>
<dbReference type="InterPro" id="IPR036259">
    <property type="entry name" value="MFS_trans_sf"/>
</dbReference>
<evidence type="ECO:0008006" key="9">
    <source>
        <dbReference type="Google" id="ProtNLM"/>
    </source>
</evidence>
<comment type="subcellular location">
    <subcellularLocation>
        <location evidence="1">Membrane</location>
        <topology evidence="1">Multi-pass membrane protein</topology>
    </subcellularLocation>
</comment>
<evidence type="ECO:0000313" key="8">
    <source>
        <dbReference type="Proteomes" id="UP001214415"/>
    </source>
</evidence>
<dbReference type="SUPFAM" id="SSF103473">
    <property type="entry name" value="MFS general substrate transporter"/>
    <property type="match status" value="1"/>
</dbReference>
<gene>
    <name evidence="7" type="ORF">MEQU1_000372</name>
</gene>
<dbReference type="GO" id="GO:0008521">
    <property type="term" value="F:acetyl-CoA transmembrane transporter activity"/>
    <property type="evidence" value="ECO:0007669"/>
    <property type="project" value="InterPro"/>
</dbReference>
<evidence type="ECO:0000256" key="6">
    <source>
        <dbReference type="SAM" id="Phobius"/>
    </source>
</evidence>
<dbReference type="EMBL" id="CP119900">
    <property type="protein sequence ID" value="WFD21717.1"/>
    <property type="molecule type" value="Genomic_DNA"/>
</dbReference>
<feature type="region of interest" description="Disordered" evidence="5">
    <location>
        <begin position="1"/>
        <end position="28"/>
    </location>
</feature>
<feature type="transmembrane region" description="Helical" evidence="6">
    <location>
        <begin position="224"/>
        <end position="243"/>
    </location>
</feature>
<feature type="transmembrane region" description="Helical" evidence="6">
    <location>
        <begin position="307"/>
        <end position="326"/>
    </location>
</feature>
<name>A0AAF0E8H8_9BASI</name>
<dbReference type="GO" id="GO:0016020">
    <property type="term" value="C:membrane"/>
    <property type="evidence" value="ECO:0007669"/>
    <property type="project" value="UniProtKB-SubCell"/>
</dbReference>
<feature type="transmembrane region" description="Helical" evidence="6">
    <location>
        <begin position="111"/>
        <end position="134"/>
    </location>
</feature>
<evidence type="ECO:0000256" key="4">
    <source>
        <dbReference type="ARBA" id="ARBA00023136"/>
    </source>
</evidence>
<sequence length="534" mass="58663">MGRSHKEGTTKAAESQPRLEKQSDDDGALYRVDKEQKTDMLQGMPIGLVFGTMPFLLKAHVGYADIGTFMLSTYPYSLKLLWSPIVDSVFVDAVRIPGTSMTLSLGRRKSWIVPIQLLIGVGLVALSFTMDAIIEQSHSGIYTITAVFFALIFLAATQDIAVDGWALTLLSEENVGYASTAQTVGINIGYFMSFTVFLALNSVEACNKYLRFRPLSTPILSLSGYLQICGACFVVVTLWLLVFQKEKKEKVEDMGVGQVYSNMWQICRLPHVQLLLLVHMICKIGFQANDAVTGLKLIEHGLSKEDLAFAVLIDFPFQMIFGYLVATWSRGRTALRPWLVAFAFRLLCAAASMGMVAGMPQGSEQISTSYFLLIIASTVMNSFATTVQFVGITAFHTRIADPVIGGTYMTLLNTVSNLGGTWPRYFVLRMVEFFTKSHCTAPAGIDVEKVDEVLQRAHVPLQLGECSTEAGRQRCQSMGGHCAVEQDGYYYTSALCIAVGALTLVFFIGPVCRRLQALGPAAWRLHTTAAKKAT</sequence>
<evidence type="ECO:0000256" key="5">
    <source>
        <dbReference type="SAM" id="MobiDB-lite"/>
    </source>
</evidence>
<evidence type="ECO:0000256" key="2">
    <source>
        <dbReference type="ARBA" id="ARBA00022692"/>
    </source>
</evidence>
<feature type="transmembrane region" description="Helical" evidence="6">
    <location>
        <begin position="181"/>
        <end position="203"/>
    </location>
</feature>
<protein>
    <recommendedName>
        <fullName evidence="9">Acetyl-coenzyme A transporter 1</fullName>
    </recommendedName>
</protein>
<dbReference type="Proteomes" id="UP001214415">
    <property type="component" value="Chromosome 1"/>
</dbReference>